<name>A0A1F4SMA2_UNCSA</name>
<evidence type="ECO:0000313" key="2">
    <source>
        <dbReference type="Proteomes" id="UP000178417"/>
    </source>
</evidence>
<proteinExistence type="predicted"/>
<gene>
    <name evidence="1" type="ORF">A2310_02210</name>
</gene>
<accession>A0A1F4SMA2</accession>
<evidence type="ECO:0000313" key="1">
    <source>
        <dbReference type="EMBL" id="OGC21594.1"/>
    </source>
</evidence>
<dbReference type="AlphaFoldDB" id="A0A1F4SMA2"/>
<comment type="caution">
    <text evidence="1">The sequence shown here is derived from an EMBL/GenBank/DDBJ whole genome shotgun (WGS) entry which is preliminary data.</text>
</comment>
<sequence length="160" mass="18031">MKLNTIGKFIFLGVFLIVLQTFASAGLRVMPSTVDVKFGKKPIAETLMLKNTGGESLMIKAYVMGLAKNKKGDWVFTDPVTKNYNLNKYVTISRSSFVLNADQESKVIVNVKKPKYYSGKFQCVVFFENYPLEKTEVDTSAQMQTLVEIHGRLGVIFKEK</sequence>
<reference evidence="1 2" key="1">
    <citation type="journal article" date="2016" name="Nat. Commun.">
        <title>Thousands of microbial genomes shed light on interconnected biogeochemical processes in an aquifer system.</title>
        <authorList>
            <person name="Anantharaman K."/>
            <person name="Brown C.T."/>
            <person name="Hug L.A."/>
            <person name="Sharon I."/>
            <person name="Castelle C.J."/>
            <person name="Probst A.J."/>
            <person name="Thomas B.C."/>
            <person name="Singh A."/>
            <person name="Wilkins M.J."/>
            <person name="Karaoz U."/>
            <person name="Brodie E.L."/>
            <person name="Williams K.H."/>
            <person name="Hubbard S.S."/>
            <person name="Banfield J.F."/>
        </authorList>
    </citation>
    <scope>NUCLEOTIDE SEQUENCE [LARGE SCALE GENOMIC DNA]</scope>
</reference>
<dbReference type="STRING" id="1802579.A2310_02210"/>
<organism evidence="1 2">
    <name type="scientific">candidate division WOR-1 bacterium RIFOXYB2_FULL_37_13</name>
    <dbReference type="NCBI Taxonomy" id="1802579"/>
    <lineage>
        <taxon>Bacteria</taxon>
        <taxon>Bacillati</taxon>
        <taxon>Saganbacteria</taxon>
    </lineage>
</organism>
<protein>
    <submittedName>
        <fullName evidence="1">Uncharacterized protein</fullName>
    </submittedName>
</protein>
<dbReference type="EMBL" id="MEUB01000038">
    <property type="protein sequence ID" value="OGC21594.1"/>
    <property type="molecule type" value="Genomic_DNA"/>
</dbReference>
<dbReference type="Proteomes" id="UP000178417">
    <property type="component" value="Unassembled WGS sequence"/>
</dbReference>